<comment type="subcellular location">
    <subcellularLocation>
        <location evidence="3">Host nucleus</location>
    </subcellularLocation>
</comment>
<keyword evidence="17" id="KW-0190">Covalent protein-DNA linkage</keyword>
<accession>A0A8A4XC38</accession>
<name>A0A8A4XC38_9CIRC</name>
<dbReference type="SUPFAM" id="SSF52540">
    <property type="entry name" value="P-loop containing nucleoside triphosphate hydrolases"/>
    <property type="match status" value="1"/>
</dbReference>
<dbReference type="Gene3D" id="3.40.50.300">
    <property type="entry name" value="P-loop containing nucleotide triphosphate hydrolases"/>
    <property type="match status" value="1"/>
</dbReference>
<keyword evidence="12" id="KW-0547">Nucleotide-binding</keyword>
<keyword evidence="15" id="KW-0347">Helicase</keyword>
<proteinExistence type="inferred from homology"/>
<dbReference type="GO" id="GO:0046872">
    <property type="term" value="F:metal ion binding"/>
    <property type="evidence" value="ECO:0007669"/>
    <property type="project" value="UniProtKB-KW"/>
</dbReference>
<keyword evidence="18" id="KW-0238">DNA-binding</keyword>
<dbReference type="GO" id="GO:0016787">
    <property type="term" value="F:hydrolase activity"/>
    <property type="evidence" value="ECO:0007669"/>
    <property type="project" value="UniProtKB-KW"/>
</dbReference>
<dbReference type="InterPro" id="IPR027417">
    <property type="entry name" value="P-loop_NTPase"/>
</dbReference>
<feature type="domain" description="CRESS-DNA virus Rep endonuclease" evidence="23">
    <location>
        <begin position="1"/>
        <end position="67"/>
    </location>
</feature>
<keyword evidence="10" id="KW-0540">Nuclease</keyword>
<evidence type="ECO:0000256" key="10">
    <source>
        <dbReference type="ARBA" id="ARBA00022722"/>
    </source>
</evidence>
<keyword evidence="13" id="KW-0255">Endonuclease</keyword>
<keyword evidence="16" id="KW-0067">ATP-binding</keyword>
<dbReference type="EMBL" id="MW182733">
    <property type="protein sequence ID" value="QTE03324.1"/>
    <property type="molecule type" value="Genomic_DNA"/>
</dbReference>
<evidence type="ECO:0000256" key="16">
    <source>
        <dbReference type="ARBA" id="ARBA00022840"/>
    </source>
</evidence>
<evidence type="ECO:0000256" key="5">
    <source>
        <dbReference type="ARBA" id="ARBA00014531"/>
    </source>
</evidence>
<keyword evidence="8" id="KW-0548">Nucleotidyltransferase</keyword>
<reference evidence="24" key="1">
    <citation type="submission" date="2020-10" db="EMBL/GenBank/DDBJ databases">
        <title>CRESS DNA virus dark matter in the feces of wild birds.</title>
        <authorList>
            <person name="Yang S."/>
            <person name="Zhang W."/>
        </authorList>
    </citation>
    <scope>NUCLEOTIDE SEQUENCE</scope>
    <source>
        <strain evidence="24">Wag88cir1</strain>
    </source>
</reference>
<evidence type="ECO:0000256" key="11">
    <source>
        <dbReference type="ARBA" id="ARBA00022723"/>
    </source>
</evidence>
<dbReference type="Pfam" id="PF02407">
    <property type="entry name" value="Viral_Rep"/>
    <property type="match status" value="1"/>
</dbReference>
<dbReference type="Pfam" id="PF00910">
    <property type="entry name" value="RNA_helicase"/>
    <property type="match status" value="1"/>
</dbReference>
<keyword evidence="14" id="KW-0378">Hydrolase</keyword>
<evidence type="ECO:0000256" key="7">
    <source>
        <dbReference type="ARBA" id="ARBA00022679"/>
    </source>
</evidence>
<dbReference type="GO" id="GO:0003677">
    <property type="term" value="F:DNA binding"/>
    <property type="evidence" value="ECO:0007669"/>
    <property type="project" value="UniProtKB-KW"/>
</dbReference>
<evidence type="ECO:0000256" key="14">
    <source>
        <dbReference type="ARBA" id="ARBA00022801"/>
    </source>
</evidence>
<evidence type="ECO:0000256" key="13">
    <source>
        <dbReference type="ARBA" id="ARBA00022759"/>
    </source>
</evidence>
<dbReference type="GO" id="GO:0042025">
    <property type="term" value="C:host cell nucleus"/>
    <property type="evidence" value="ECO:0007669"/>
    <property type="project" value="UniProtKB-SubCell"/>
</dbReference>
<dbReference type="GO" id="GO:0003724">
    <property type="term" value="F:RNA helicase activity"/>
    <property type="evidence" value="ECO:0007669"/>
    <property type="project" value="InterPro"/>
</dbReference>
<evidence type="ECO:0000256" key="3">
    <source>
        <dbReference type="ARBA" id="ARBA00004147"/>
    </source>
</evidence>
<dbReference type="InterPro" id="IPR000605">
    <property type="entry name" value="Helicase_SF3_ssDNA/RNA_vir"/>
</dbReference>
<comment type="catalytic activity">
    <reaction evidence="22">
        <text>ATP + H2O = ADP + phosphate + H(+)</text>
        <dbReference type="Rhea" id="RHEA:13065"/>
        <dbReference type="ChEBI" id="CHEBI:15377"/>
        <dbReference type="ChEBI" id="CHEBI:15378"/>
        <dbReference type="ChEBI" id="CHEBI:30616"/>
        <dbReference type="ChEBI" id="CHEBI:43474"/>
        <dbReference type="ChEBI" id="CHEBI:456216"/>
    </reaction>
</comment>
<keyword evidence="9" id="KW-0235">DNA replication</keyword>
<dbReference type="PROSITE" id="PS52020">
    <property type="entry name" value="CRESS_DNA_REP"/>
    <property type="match status" value="1"/>
</dbReference>
<evidence type="ECO:0000256" key="15">
    <source>
        <dbReference type="ARBA" id="ARBA00022806"/>
    </source>
</evidence>
<evidence type="ECO:0000256" key="21">
    <source>
        <dbReference type="ARBA" id="ARBA00032243"/>
    </source>
</evidence>
<keyword evidence="6" id="KW-1048">Host nucleus</keyword>
<evidence type="ECO:0000259" key="23">
    <source>
        <dbReference type="PROSITE" id="PS52020"/>
    </source>
</evidence>
<dbReference type="GO" id="GO:0016779">
    <property type="term" value="F:nucleotidyltransferase activity"/>
    <property type="evidence" value="ECO:0007669"/>
    <property type="project" value="UniProtKB-KW"/>
</dbReference>
<dbReference type="GO" id="GO:0003723">
    <property type="term" value="F:RNA binding"/>
    <property type="evidence" value="ECO:0007669"/>
    <property type="project" value="InterPro"/>
</dbReference>
<evidence type="ECO:0000256" key="22">
    <source>
        <dbReference type="ARBA" id="ARBA00049360"/>
    </source>
</evidence>
<evidence type="ECO:0000256" key="17">
    <source>
        <dbReference type="ARBA" id="ARBA00023124"/>
    </source>
</evidence>
<evidence type="ECO:0000256" key="2">
    <source>
        <dbReference type="ARBA" id="ARBA00001946"/>
    </source>
</evidence>
<evidence type="ECO:0000313" key="24">
    <source>
        <dbReference type="EMBL" id="QTE03324.1"/>
    </source>
</evidence>
<evidence type="ECO:0000256" key="18">
    <source>
        <dbReference type="ARBA" id="ARBA00023125"/>
    </source>
</evidence>
<evidence type="ECO:0000256" key="8">
    <source>
        <dbReference type="ARBA" id="ARBA00022695"/>
    </source>
</evidence>
<dbReference type="GO" id="GO:0006260">
    <property type="term" value="P:DNA replication"/>
    <property type="evidence" value="ECO:0007669"/>
    <property type="project" value="UniProtKB-KW"/>
</dbReference>
<dbReference type="GO" id="GO:0005524">
    <property type="term" value="F:ATP binding"/>
    <property type="evidence" value="ECO:0007669"/>
    <property type="project" value="UniProtKB-KW"/>
</dbReference>
<keyword evidence="19" id="KW-0511">Multifunctional enzyme</keyword>
<evidence type="ECO:0000256" key="1">
    <source>
        <dbReference type="ARBA" id="ARBA00001936"/>
    </source>
</evidence>
<evidence type="ECO:0000256" key="19">
    <source>
        <dbReference type="ARBA" id="ARBA00023268"/>
    </source>
</evidence>
<comment type="cofactor">
    <cofactor evidence="1">
        <name>Mn(2+)</name>
        <dbReference type="ChEBI" id="CHEBI:29035"/>
    </cofactor>
</comment>
<dbReference type="Gene3D" id="3.40.1310.20">
    <property type="match status" value="1"/>
</dbReference>
<dbReference type="InterPro" id="IPR049912">
    <property type="entry name" value="CRESS_DNA_REP"/>
</dbReference>
<comment type="cofactor">
    <cofactor evidence="2">
        <name>Mg(2+)</name>
        <dbReference type="ChEBI" id="CHEBI:18420"/>
    </cofactor>
</comment>
<evidence type="ECO:0000256" key="12">
    <source>
        <dbReference type="ARBA" id="ARBA00022741"/>
    </source>
</evidence>
<dbReference type="GO" id="GO:0004519">
    <property type="term" value="F:endonuclease activity"/>
    <property type="evidence" value="ECO:0007669"/>
    <property type="project" value="UniProtKB-KW"/>
</dbReference>
<keyword evidence="11" id="KW-0479">Metal-binding</keyword>
<evidence type="ECO:0000256" key="6">
    <source>
        <dbReference type="ARBA" id="ARBA00022562"/>
    </source>
</evidence>
<keyword evidence="7" id="KW-0808">Transferase</keyword>
<protein>
    <recommendedName>
        <fullName evidence="5">Replication-associated protein</fullName>
    </recommendedName>
    <alternativeName>
        <fullName evidence="20">ATP-dependent helicase Rep</fullName>
    </alternativeName>
    <alternativeName>
        <fullName evidence="21">RepP</fullName>
    </alternativeName>
</protein>
<evidence type="ECO:0000256" key="20">
    <source>
        <dbReference type="ARBA" id="ARBA00030754"/>
    </source>
</evidence>
<sequence>MYLIIGKEVGSEGTPHLQGAGEMITRRKLPTLQKIIRRVHWEKMKGPIEKASAYCKKEGDYSEFGTMPSTTGSKVGFSEVRTALIGGETIRSLLDGDTTLCGLRYANIWLTYKEKSRSGKPKVVWFWGVSGAGKSRSAQEMAGEDTYWKDDTKWWDGYDGQKAVVLDDFRAHQMKFTYLLKLLDRYPMRVEVKGGYRQMTSQLIIITSITHPQNSYAKEEEPMRQLIRRIDEIVHVRDPRCGCGVISDDGCCVASAQMTTEMML</sequence>
<comment type="similarity">
    <text evidence="4">Belongs to the nanoviruses/circoviruses replication-associated protein family.</text>
</comment>
<evidence type="ECO:0000256" key="9">
    <source>
        <dbReference type="ARBA" id="ARBA00022705"/>
    </source>
</evidence>
<organism evidence="24">
    <name type="scientific">Motacilla cinerea Circoviridae sp</name>
    <dbReference type="NCBI Taxonomy" id="2815002"/>
    <lineage>
        <taxon>Viruses</taxon>
        <taxon>Monodnaviria</taxon>
        <taxon>Shotokuvirae</taxon>
        <taxon>Cressdnaviricota</taxon>
        <taxon>Arfiviricetes</taxon>
        <taxon>Cirlivirales</taxon>
        <taxon>Circoviridae</taxon>
    </lineage>
</organism>
<evidence type="ECO:0000256" key="4">
    <source>
        <dbReference type="ARBA" id="ARBA00008545"/>
    </source>
</evidence>